<comment type="caution">
    <text evidence="1">The sequence shown here is derived from an EMBL/GenBank/DDBJ whole genome shotgun (WGS) entry which is preliminary data.</text>
</comment>
<organism evidence="1 2">
    <name type="scientific">Ixodes persulcatus</name>
    <name type="common">Taiga tick</name>
    <dbReference type="NCBI Taxonomy" id="34615"/>
    <lineage>
        <taxon>Eukaryota</taxon>
        <taxon>Metazoa</taxon>
        <taxon>Ecdysozoa</taxon>
        <taxon>Arthropoda</taxon>
        <taxon>Chelicerata</taxon>
        <taxon>Arachnida</taxon>
        <taxon>Acari</taxon>
        <taxon>Parasitiformes</taxon>
        <taxon>Ixodida</taxon>
        <taxon>Ixodoidea</taxon>
        <taxon>Ixodidae</taxon>
        <taxon>Ixodinae</taxon>
        <taxon>Ixodes</taxon>
    </lineage>
</organism>
<accession>A0AC60PMG3</accession>
<sequence>MPEATALFEYLQSVDLADEGPEERFVDTTVYTAKELNEEIQSRMQSGNPTPLTGSLYALLNHFDLDGPGVRLISSRCGHCNFRLRQGQVCSNGTCPTALGQADPSAVNEIDIPVIWTDHTGTVIRSRISGHVADNLLGVTVVSSLLHSNRMCHFPSSGIEPMVRVVKCEHADPKEFLERVFNRF</sequence>
<dbReference type="Proteomes" id="UP000805193">
    <property type="component" value="Unassembled WGS sequence"/>
</dbReference>
<gene>
    <name evidence="1" type="ORF">HPB47_002323</name>
</gene>
<evidence type="ECO:0000313" key="1">
    <source>
        <dbReference type="EMBL" id="KAG0421812.1"/>
    </source>
</evidence>
<evidence type="ECO:0000313" key="2">
    <source>
        <dbReference type="Proteomes" id="UP000805193"/>
    </source>
</evidence>
<proteinExistence type="predicted"/>
<protein>
    <submittedName>
        <fullName evidence="1">Uncharacterized protein</fullName>
    </submittedName>
</protein>
<dbReference type="EMBL" id="JABSTQ010010316">
    <property type="protein sequence ID" value="KAG0421812.1"/>
    <property type="molecule type" value="Genomic_DNA"/>
</dbReference>
<keyword evidence="2" id="KW-1185">Reference proteome</keyword>
<reference evidence="1 2" key="1">
    <citation type="journal article" date="2020" name="Cell">
        <title>Large-Scale Comparative Analyses of Tick Genomes Elucidate Their Genetic Diversity and Vector Capacities.</title>
        <authorList>
            <consortium name="Tick Genome and Microbiome Consortium (TIGMIC)"/>
            <person name="Jia N."/>
            <person name="Wang J."/>
            <person name="Shi W."/>
            <person name="Du L."/>
            <person name="Sun Y."/>
            <person name="Zhan W."/>
            <person name="Jiang J.F."/>
            <person name="Wang Q."/>
            <person name="Zhang B."/>
            <person name="Ji P."/>
            <person name="Bell-Sakyi L."/>
            <person name="Cui X.M."/>
            <person name="Yuan T.T."/>
            <person name="Jiang B.G."/>
            <person name="Yang W.F."/>
            <person name="Lam T.T."/>
            <person name="Chang Q.C."/>
            <person name="Ding S.J."/>
            <person name="Wang X.J."/>
            <person name="Zhu J.G."/>
            <person name="Ruan X.D."/>
            <person name="Zhao L."/>
            <person name="Wei J.T."/>
            <person name="Ye R.Z."/>
            <person name="Que T.C."/>
            <person name="Du C.H."/>
            <person name="Zhou Y.H."/>
            <person name="Cheng J.X."/>
            <person name="Dai P.F."/>
            <person name="Guo W.B."/>
            <person name="Han X.H."/>
            <person name="Huang E.J."/>
            <person name="Li L.F."/>
            <person name="Wei W."/>
            <person name="Gao Y.C."/>
            <person name="Liu J.Z."/>
            <person name="Shao H.Z."/>
            <person name="Wang X."/>
            <person name="Wang C.C."/>
            <person name="Yang T.C."/>
            <person name="Huo Q.B."/>
            <person name="Li W."/>
            <person name="Chen H.Y."/>
            <person name="Chen S.E."/>
            <person name="Zhou L.G."/>
            <person name="Ni X.B."/>
            <person name="Tian J.H."/>
            <person name="Sheng Y."/>
            <person name="Liu T."/>
            <person name="Pan Y.S."/>
            <person name="Xia L.Y."/>
            <person name="Li J."/>
            <person name="Zhao F."/>
            <person name="Cao W.C."/>
        </authorList>
    </citation>
    <scope>NUCLEOTIDE SEQUENCE [LARGE SCALE GENOMIC DNA]</scope>
    <source>
        <strain evidence="1">Iper-2018</strain>
    </source>
</reference>
<name>A0AC60PMG3_IXOPE</name>